<dbReference type="EMBL" id="CCCS020000049">
    <property type="protein sequence ID" value="CDQ11182.1"/>
    <property type="molecule type" value="Genomic_DNA"/>
</dbReference>
<reference evidence="1" key="1">
    <citation type="submission" date="2014-03" db="EMBL/GenBank/DDBJ databases">
        <authorList>
            <person name="Genoscope - CEA"/>
        </authorList>
    </citation>
    <scope>NUCLEOTIDE SEQUENCE [LARGE SCALE GENOMIC DNA]</scope>
    <source>
        <strain evidence="1">CF27</strain>
    </source>
</reference>
<evidence type="ECO:0000313" key="1">
    <source>
        <dbReference type="EMBL" id="CDQ11182.1"/>
    </source>
</evidence>
<organism evidence="1">
    <name type="scientific">Acidithiobacillus ferrivorans</name>
    <dbReference type="NCBI Taxonomy" id="160808"/>
    <lineage>
        <taxon>Bacteria</taxon>
        <taxon>Pseudomonadati</taxon>
        <taxon>Pseudomonadota</taxon>
        <taxon>Acidithiobacillia</taxon>
        <taxon>Acidithiobacillales</taxon>
        <taxon>Acidithiobacillaceae</taxon>
        <taxon>Acidithiobacillus</taxon>
    </lineage>
</organism>
<dbReference type="AlphaFoldDB" id="A0A060URD1"/>
<dbReference type="EMBL" id="LT841305">
    <property type="protein sequence ID" value="SMH67542.1"/>
    <property type="molecule type" value="Genomic_DNA"/>
</dbReference>
<evidence type="ECO:0000313" key="3">
    <source>
        <dbReference type="Proteomes" id="UP000193925"/>
    </source>
</evidence>
<protein>
    <submittedName>
        <fullName evidence="1">Uncharacterized protein</fullName>
    </submittedName>
</protein>
<dbReference type="Proteomes" id="UP000193925">
    <property type="component" value="Chromosome AFERRI"/>
</dbReference>
<name>A0A060URD1_9PROT</name>
<evidence type="ECO:0000313" key="2">
    <source>
        <dbReference type="EMBL" id="SMH67542.1"/>
    </source>
</evidence>
<proteinExistence type="predicted"/>
<keyword evidence="3" id="KW-1185">Reference proteome</keyword>
<sequence length="38" mass="3417">MVTGGLGGTTGAVGNGVLAINGLGAGTCCTTGFGWGMG</sequence>
<reference evidence="1" key="2">
    <citation type="submission" date="2014-07" db="EMBL/GenBank/DDBJ databases">
        <title>Initial genome analysis of the psychrotolerant acidophile Acidithiobacillus ferrivorans CF27: insights into iron and sulfur oxidation pathways and into biofilm formation.</title>
        <authorList>
            <person name="Talla E."/>
            <person name="Hedrich S."/>
            <person name="Mangenot S."/>
            <person name="Ji B."/>
            <person name="Johnson D.B."/>
            <person name="Barbe V."/>
            <person name="Bonnefoy V."/>
        </authorList>
    </citation>
    <scope>NUCLEOTIDE SEQUENCE [LARGE SCALE GENOMIC DNA]</scope>
    <source>
        <strain evidence="1">CF27</strain>
    </source>
</reference>
<accession>A0A060URD1</accession>
<reference evidence="2 3" key="3">
    <citation type="submission" date="2017-03" db="EMBL/GenBank/DDBJ databases">
        <authorList>
            <person name="Regsiter A."/>
            <person name="William W."/>
        </authorList>
    </citation>
    <scope>NUCLEOTIDE SEQUENCE [LARGE SCALE GENOMIC DNA]</scope>
    <source>
        <strain evidence="2">PRJEB5721</strain>
    </source>
</reference>
<gene>
    <name evidence="2" type="ORF">AFERRI_50744</name>
    <name evidence="1" type="ORF">AFERRI_530077</name>
</gene>